<comment type="caution">
    <text evidence="3">The sequence shown here is derived from an EMBL/GenBank/DDBJ whole genome shotgun (WGS) entry which is preliminary data.</text>
</comment>
<dbReference type="InterPro" id="IPR023393">
    <property type="entry name" value="START-like_dom_sf"/>
</dbReference>
<evidence type="ECO:0000313" key="3">
    <source>
        <dbReference type="EMBL" id="GJD91278.1"/>
    </source>
</evidence>
<accession>A0AAV4ZTU4</accession>
<proteinExistence type="inferred from homology"/>
<evidence type="ECO:0000256" key="1">
    <source>
        <dbReference type="ARBA" id="ARBA00006817"/>
    </source>
</evidence>
<dbReference type="Proteomes" id="UP001055247">
    <property type="component" value="Unassembled WGS sequence"/>
</dbReference>
<evidence type="ECO:0000313" key="4">
    <source>
        <dbReference type="Proteomes" id="UP001055247"/>
    </source>
</evidence>
<dbReference type="Pfam" id="PF08327">
    <property type="entry name" value="AHSA1"/>
    <property type="match status" value="1"/>
</dbReference>
<sequence>MTAETTAETSTETPSGRDLVLSRLIPAPPNLLYRAWTEPDLLRRWFAPAPFRVTEAEIDLRPGGTTRIVMEGPDGTAFPSAGVYLELVPDARIVFTDAYLRAWEPAAKPFFTGIVTFEPEAGGTRYTARARHWSAADRAAHETMGFHEGWGRCADQLAALVATL</sequence>
<reference evidence="3" key="2">
    <citation type="submission" date="2021-08" db="EMBL/GenBank/DDBJ databases">
        <authorList>
            <person name="Tani A."/>
            <person name="Ola A."/>
            <person name="Ogura Y."/>
            <person name="Katsura K."/>
            <person name="Hayashi T."/>
        </authorList>
    </citation>
    <scope>NUCLEOTIDE SEQUENCE</scope>
    <source>
        <strain evidence="3">DSM 16372</strain>
    </source>
</reference>
<dbReference type="Gene3D" id="3.30.530.20">
    <property type="match status" value="1"/>
</dbReference>
<name>A0AAV4ZTU4_9HYPH</name>
<dbReference type="InterPro" id="IPR013538">
    <property type="entry name" value="ASHA1/2-like_C"/>
</dbReference>
<dbReference type="CDD" id="cd08896">
    <property type="entry name" value="SRPBCC_CalC_Aha1-like_3"/>
    <property type="match status" value="1"/>
</dbReference>
<reference evidence="3" key="1">
    <citation type="journal article" date="2016" name="Front. Microbiol.">
        <title>Genome Sequence of the Piezophilic, Mesophilic Sulfate-Reducing Bacterium Desulfovibrio indicus J2T.</title>
        <authorList>
            <person name="Cao J."/>
            <person name="Maignien L."/>
            <person name="Shao Z."/>
            <person name="Alain K."/>
            <person name="Jebbar M."/>
        </authorList>
    </citation>
    <scope>NUCLEOTIDE SEQUENCE</scope>
    <source>
        <strain evidence="3">DSM 16372</strain>
    </source>
</reference>
<dbReference type="AlphaFoldDB" id="A0AAV4ZTU4"/>
<gene>
    <name evidence="3" type="ORF">BHAOGJBA_4826</name>
</gene>
<dbReference type="RefSeq" id="WP_066926488.1">
    <property type="nucleotide sequence ID" value="NZ_BPQO01000025.1"/>
</dbReference>
<evidence type="ECO:0000259" key="2">
    <source>
        <dbReference type="Pfam" id="PF08327"/>
    </source>
</evidence>
<organism evidence="3 4">
    <name type="scientific">Methylobacterium hispanicum</name>
    <dbReference type="NCBI Taxonomy" id="270350"/>
    <lineage>
        <taxon>Bacteria</taxon>
        <taxon>Pseudomonadati</taxon>
        <taxon>Pseudomonadota</taxon>
        <taxon>Alphaproteobacteria</taxon>
        <taxon>Hyphomicrobiales</taxon>
        <taxon>Methylobacteriaceae</taxon>
        <taxon>Methylobacterium</taxon>
    </lineage>
</organism>
<comment type="similarity">
    <text evidence="1">Belongs to the AHA1 family.</text>
</comment>
<protein>
    <recommendedName>
        <fullName evidence="2">Activator of Hsp90 ATPase homologue 1/2-like C-terminal domain-containing protein</fullName>
    </recommendedName>
</protein>
<dbReference type="EMBL" id="BPQO01000025">
    <property type="protein sequence ID" value="GJD91278.1"/>
    <property type="molecule type" value="Genomic_DNA"/>
</dbReference>
<keyword evidence="4" id="KW-1185">Reference proteome</keyword>
<dbReference type="SUPFAM" id="SSF55961">
    <property type="entry name" value="Bet v1-like"/>
    <property type="match status" value="1"/>
</dbReference>
<feature type="domain" description="Activator of Hsp90 ATPase homologue 1/2-like C-terminal" evidence="2">
    <location>
        <begin position="27"/>
        <end position="161"/>
    </location>
</feature>